<dbReference type="InterPro" id="IPR013559">
    <property type="entry name" value="YheO"/>
</dbReference>
<sequence>MNPALKPYLPVCEAIGKLFAPNVEVVLHDLEAKKLVFIANAFTKRRAGDAMLSQPKVPENGDWVGPYDKNLEEGKSAKAVTVMLKDAQEKPVGMLCINYDITPAKALMESLKSIVGCVQPVPSPGAFFSQNWKEHTDELIAQFLSERNVSLQGLSANEKRELVVSLEAQGTFAIRNAVGYVCGVLAVSRATIYNWLKQQREA</sequence>
<dbReference type="RefSeq" id="WP_205458290.1">
    <property type="nucleotide sequence ID" value="NZ_JAFHKK010000004.1"/>
</dbReference>
<reference evidence="4" key="1">
    <citation type="submission" date="2021-02" db="EMBL/GenBank/DDBJ databases">
        <title>Sulfurospirillum tamanensis sp. nov.</title>
        <authorList>
            <person name="Merkel A.Y."/>
        </authorList>
    </citation>
    <scope>NUCLEOTIDE SEQUENCE [LARGE SCALE GENOMIC DNA]</scope>
    <source>
        <strain evidence="4">T05b</strain>
    </source>
</reference>
<reference evidence="3 4" key="2">
    <citation type="submission" date="2021-02" db="EMBL/GenBank/DDBJ databases">
        <title>Sulfurospirillum tamanensis sp. nov.</title>
        <authorList>
            <person name="Frolova A."/>
            <person name="Merkel A."/>
            <person name="Slobodkin A."/>
        </authorList>
    </citation>
    <scope>NUCLEOTIDE SEQUENCE [LARGE SCALE GENOMIC DNA]</scope>
    <source>
        <strain evidence="3 4">T05b</strain>
    </source>
</reference>
<protein>
    <submittedName>
        <fullName evidence="3">PAS domain-containing protein</fullName>
    </submittedName>
</protein>
<evidence type="ECO:0000259" key="2">
    <source>
        <dbReference type="Pfam" id="PF13309"/>
    </source>
</evidence>
<keyword evidence="4" id="KW-1185">Reference proteome</keyword>
<accession>A0ABS2WR14</accession>
<dbReference type="Pfam" id="PF13309">
    <property type="entry name" value="HTH_22"/>
    <property type="match status" value="1"/>
</dbReference>
<evidence type="ECO:0000313" key="4">
    <source>
        <dbReference type="Proteomes" id="UP000703590"/>
    </source>
</evidence>
<dbReference type="PANTHER" id="PTHR35568">
    <property type="entry name" value="TRANSCRIPTIONAL REGULATOR DAUR"/>
    <property type="match status" value="1"/>
</dbReference>
<dbReference type="EMBL" id="JAFHKK010000004">
    <property type="protein sequence ID" value="MBN2963818.1"/>
    <property type="molecule type" value="Genomic_DNA"/>
</dbReference>
<dbReference type="InterPro" id="IPR039445">
    <property type="entry name" value="DauR-like_HTH"/>
</dbReference>
<comment type="caution">
    <text evidence="3">The sequence shown here is derived from an EMBL/GenBank/DDBJ whole genome shotgun (WGS) entry which is preliminary data.</text>
</comment>
<name>A0ABS2WR14_9BACT</name>
<evidence type="ECO:0000313" key="3">
    <source>
        <dbReference type="EMBL" id="MBN2963818.1"/>
    </source>
</evidence>
<feature type="domain" description="Transcriptional regulator DauR-like HTH" evidence="2">
    <location>
        <begin position="136"/>
        <end position="197"/>
    </location>
</feature>
<dbReference type="InterPro" id="IPR039446">
    <property type="entry name" value="DauR-like"/>
</dbReference>
<evidence type="ECO:0000259" key="1">
    <source>
        <dbReference type="Pfam" id="PF08348"/>
    </source>
</evidence>
<gene>
    <name evidence="3" type="ORF">JWV37_03405</name>
</gene>
<reference evidence="3 4" key="3">
    <citation type="submission" date="2021-02" db="EMBL/GenBank/DDBJ databases">
        <authorList>
            <person name="Merkel A.Y."/>
        </authorList>
    </citation>
    <scope>NUCLEOTIDE SEQUENCE [LARGE SCALE GENOMIC DNA]</scope>
    <source>
        <strain evidence="3 4">T05b</strain>
    </source>
</reference>
<feature type="domain" description="YheO-like" evidence="1">
    <location>
        <begin position="5"/>
        <end position="107"/>
    </location>
</feature>
<proteinExistence type="predicted"/>
<dbReference type="Pfam" id="PF08348">
    <property type="entry name" value="PAS_6"/>
    <property type="match status" value="1"/>
</dbReference>
<organism evidence="3 4">
    <name type="scientific">Sulfurospirillum tamanense</name>
    <dbReference type="NCBI Taxonomy" id="2813362"/>
    <lineage>
        <taxon>Bacteria</taxon>
        <taxon>Pseudomonadati</taxon>
        <taxon>Campylobacterota</taxon>
        <taxon>Epsilonproteobacteria</taxon>
        <taxon>Campylobacterales</taxon>
        <taxon>Sulfurospirillaceae</taxon>
        <taxon>Sulfurospirillum</taxon>
    </lineage>
</organism>
<dbReference type="Proteomes" id="UP000703590">
    <property type="component" value="Unassembled WGS sequence"/>
</dbReference>
<dbReference type="PANTHER" id="PTHR35568:SF1">
    <property type="entry name" value="TRANSCRIPTIONAL REGULATOR DAUR"/>
    <property type="match status" value="1"/>
</dbReference>